<reference evidence="1" key="2">
    <citation type="journal article" date="2015" name="Data Brief">
        <title>Shoot transcriptome of the giant reed, Arundo donax.</title>
        <authorList>
            <person name="Barrero R.A."/>
            <person name="Guerrero F.D."/>
            <person name="Moolhuijzen P."/>
            <person name="Goolsby J.A."/>
            <person name="Tidwell J."/>
            <person name="Bellgard S.E."/>
            <person name="Bellgard M.I."/>
        </authorList>
    </citation>
    <scope>NUCLEOTIDE SEQUENCE</scope>
    <source>
        <tissue evidence="1">Shoot tissue taken approximately 20 cm above the soil surface</tissue>
    </source>
</reference>
<organism evidence="1">
    <name type="scientific">Arundo donax</name>
    <name type="common">Giant reed</name>
    <name type="synonym">Donax arundinaceus</name>
    <dbReference type="NCBI Taxonomy" id="35708"/>
    <lineage>
        <taxon>Eukaryota</taxon>
        <taxon>Viridiplantae</taxon>
        <taxon>Streptophyta</taxon>
        <taxon>Embryophyta</taxon>
        <taxon>Tracheophyta</taxon>
        <taxon>Spermatophyta</taxon>
        <taxon>Magnoliopsida</taxon>
        <taxon>Liliopsida</taxon>
        <taxon>Poales</taxon>
        <taxon>Poaceae</taxon>
        <taxon>PACMAD clade</taxon>
        <taxon>Arundinoideae</taxon>
        <taxon>Arundineae</taxon>
        <taxon>Arundo</taxon>
    </lineage>
</organism>
<sequence>MEPFRSGLVKRQASTTLTNGLFMSALQRMRI</sequence>
<name>A0A0A9EIY8_ARUDO</name>
<accession>A0A0A9EIY8</accession>
<proteinExistence type="predicted"/>
<reference evidence="1" key="1">
    <citation type="submission" date="2014-09" db="EMBL/GenBank/DDBJ databases">
        <authorList>
            <person name="Magalhaes I.L.F."/>
            <person name="Oliveira U."/>
            <person name="Santos F.R."/>
            <person name="Vidigal T.H.D.A."/>
            <person name="Brescovit A.D."/>
            <person name="Santos A.J."/>
        </authorList>
    </citation>
    <scope>NUCLEOTIDE SEQUENCE</scope>
    <source>
        <tissue evidence="1">Shoot tissue taken approximately 20 cm above the soil surface</tissue>
    </source>
</reference>
<protein>
    <submittedName>
        <fullName evidence="1">Uncharacterized protein</fullName>
    </submittedName>
</protein>
<dbReference type="AlphaFoldDB" id="A0A0A9EIY8"/>
<dbReference type="EMBL" id="GBRH01197216">
    <property type="protein sequence ID" value="JAE00680.1"/>
    <property type="molecule type" value="Transcribed_RNA"/>
</dbReference>
<evidence type="ECO:0000313" key="1">
    <source>
        <dbReference type="EMBL" id="JAE00680.1"/>
    </source>
</evidence>